<dbReference type="InterPro" id="IPR036425">
    <property type="entry name" value="MoaB/Mog-like_dom_sf"/>
</dbReference>
<dbReference type="GO" id="GO:0061598">
    <property type="term" value="F:molybdopterin adenylyltransferase activity"/>
    <property type="evidence" value="ECO:0007669"/>
    <property type="project" value="UniProtKB-UniRule"/>
</dbReference>
<dbReference type="GO" id="GO:0007529">
    <property type="term" value="P:establishment of synaptic specificity at neuromuscular junction"/>
    <property type="evidence" value="ECO:0007669"/>
    <property type="project" value="TreeGrafter"/>
</dbReference>
<comment type="similarity">
    <text evidence="1">In the N-terminal section; belongs to the MoaB/Mog family.</text>
</comment>
<dbReference type="SUPFAM" id="SSF63882">
    <property type="entry name" value="MoeA N-terminal region -like"/>
    <property type="match status" value="1"/>
</dbReference>
<comment type="catalytic activity">
    <reaction evidence="4">
        <text>molybdopterin + ATP + H(+) = adenylyl-molybdopterin + diphosphate</text>
        <dbReference type="Rhea" id="RHEA:31331"/>
        <dbReference type="ChEBI" id="CHEBI:15378"/>
        <dbReference type="ChEBI" id="CHEBI:30616"/>
        <dbReference type="ChEBI" id="CHEBI:33019"/>
        <dbReference type="ChEBI" id="CHEBI:58698"/>
        <dbReference type="ChEBI" id="CHEBI:62727"/>
    </reaction>
</comment>
<comment type="similarity">
    <text evidence="4">Belongs to the MoeA family.</text>
</comment>
<dbReference type="EC" id="2.7.7.75" evidence="3"/>
<dbReference type="Proteomes" id="UP000050795">
    <property type="component" value="Unassembled WGS sequence"/>
</dbReference>
<keyword evidence="4" id="KW-0501">Molybdenum cofactor biosynthesis</keyword>
<accession>A0AA85IZZ8</accession>
<keyword evidence="4" id="KW-0460">Magnesium</keyword>
<dbReference type="NCBIfam" id="TIGR00177">
    <property type="entry name" value="molyb_syn"/>
    <property type="match status" value="1"/>
</dbReference>
<dbReference type="GO" id="GO:0099634">
    <property type="term" value="C:postsynaptic specialization membrane"/>
    <property type="evidence" value="ECO:0007669"/>
    <property type="project" value="GOC"/>
</dbReference>
<feature type="domain" description="MoaB/Mog" evidence="5">
    <location>
        <begin position="9"/>
        <end position="155"/>
    </location>
</feature>
<evidence type="ECO:0000256" key="3">
    <source>
        <dbReference type="ARBA" id="ARBA00012509"/>
    </source>
</evidence>
<keyword evidence="6" id="KW-1185">Reference proteome</keyword>
<dbReference type="WBParaSite" id="TREG1_121000.1">
    <property type="protein sequence ID" value="TREG1_121000.1"/>
    <property type="gene ID" value="TREG1_121000"/>
</dbReference>
<dbReference type="Gene3D" id="3.40.980.10">
    <property type="entry name" value="MoaB/Mog-like domain"/>
    <property type="match status" value="2"/>
</dbReference>
<dbReference type="AlphaFoldDB" id="A0AA85IZZ8"/>
<reference evidence="6" key="1">
    <citation type="submission" date="2022-06" db="EMBL/GenBank/DDBJ databases">
        <authorList>
            <person name="Berger JAMES D."/>
            <person name="Berger JAMES D."/>
        </authorList>
    </citation>
    <scope>NUCLEOTIDE SEQUENCE [LARGE SCALE GENOMIC DNA]</scope>
</reference>
<comment type="catalytic activity">
    <reaction evidence="4">
        <text>adenylyl-molybdopterin + molybdate = Mo-molybdopterin + AMP + H(+)</text>
        <dbReference type="Rhea" id="RHEA:35047"/>
        <dbReference type="ChEBI" id="CHEBI:15378"/>
        <dbReference type="ChEBI" id="CHEBI:36264"/>
        <dbReference type="ChEBI" id="CHEBI:62727"/>
        <dbReference type="ChEBI" id="CHEBI:71302"/>
        <dbReference type="ChEBI" id="CHEBI:456215"/>
    </reaction>
</comment>
<dbReference type="InterPro" id="IPR036135">
    <property type="entry name" value="MoeA_linker/N_sf"/>
</dbReference>
<comment type="cofactor">
    <cofactor evidence="4">
        <name>Mg(2+)</name>
        <dbReference type="ChEBI" id="CHEBI:18420"/>
    </cofactor>
</comment>
<dbReference type="CDD" id="cd00887">
    <property type="entry name" value="MoeA"/>
    <property type="match status" value="1"/>
</dbReference>
<dbReference type="CDD" id="cd00886">
    <property type="entry name" value="MogA_MoaB"/>
    <property type="match status" value="1"/>
</dbReference>
<comment type="pathway">
    <text evidence="4">Cofactor biosynthesis; molybdopterin biosynthesis.</text>
</comment>
<evidence type="ECO:0000256" key="2">
    <source>
        <dbReference type="ARBA" id="ARBA00008339"/>
    </source>
</evidence>
<sequence length="701" mass="76617">MTDSRFSVGILTVSDTCSKDISLDKSGAVAEQLLQAAGFRVPLRDCVPDDKHAIRSKIIHWIKSGQVEVIFTLGGTGLSSRDVTSDVILELIPESQHLPGIVHSLYSVSLQHTAMAGLSRFVAGVYEHTLLIALPGSVQAASQCIPTILPIMKHAIHQIKGWDHLVKQEHSSQYNHNPCKSILKNGLNHHSIPCSVVNRCRQSKHPMISVDEALKKIFTISNNHNNNNLIETEAVFYKNALNRVLGRSLKARQHIPPFDASIMDGYAMQFKDGVVGQLKVIGALCAGDSNFKSEKLTVVPGTCVRVSTGGPIPPGADCVVPVEHTRLISKRFVETDGKSPEEGEEEEDIIEVTVPPEKVSQFIRPCGFDLKKCDIFKRGLLLGPVELGLISAAGLLAPWPTNCTDILEESEDPIPIPVMKYLSQGGYLPCLKQYSIGVLSTGNEVFDGVVPETRPCIRDSNRPVLINLLRQHNYHNVIDFGILSDDRQSVYTGLSKALASCDILITSGGVSMGERDIISQILVDEFQATLHFGRVFMKPGKPTTFLSVPRCITTTTNATTNLNATSQQSVLVFCLPGNPVSCYVTTHLFVLPLLRKLDGKPSEEWCFPTIQVRLLHTVRLGNRPDYRRAKLIWKHDLSGGAAAVQPSIPCASCESMGSQMSSRLASCLDTNLLLILPECKADMQEICANSVVNALVINSMN</sequence>
<evidence type="ECO:0000313" key="6">
    <source>
        <dbReference type="Proteomes" id="UP000050795"/>
    </source>
</evidence>
<dbReference type="GO" id="GO:0097112">
    <property type="term" value="P:gamma-aminobutyric acid receptor clustering"/>
    <property type="evidence" value="ECO:0007669"/>
    <property type="project" value="TreeGrafter"/>
</dbReference>
<dbReference type="SUPFAM" id="SSF63867">
    <property type="entry name" value="MoeA C-terminal domain-like"/>
    <property type="match status" value="1"/>
</dbReference>
<protein>
    <recommendedName>
        <fullName evidence="3">molybdopterin adenylyltransferase</fullName>
        <ecNumber evidence="3">2.7.7.75</ecNumber>
    </recommendedName>
</protein>
<dbReference type="InterPro" id="IPR005110">
    <property type="entry name" value="MoeA_linker/N"/>
</dbReference>
<evidence type="ECO:0000259" key="5">
    <source>
        <dbReference type="SMART" id="SM00852"/>
    </source>
</evidence>
<dbReference type="InterPro" id="IPR036688">
    <property type="entry name" value="MoeA_C_domain_IV_sf"/>
</dbReference>
<keyword evidence="4" id="KW-0500">Molybdenum</keyword>
<feature type="domain" description="MoaB/Mog" evidence="5">
    <location>
        <begin position="437"/>
        <end position="596"/>
    </location>
</feature>
<dbReference type="Gene3D" id="2.40.340.10">
    <property type="entry name" value="MoeA, C-terminal, domain IV"/>
    <property type="match status" value="1"/>
</dbReference>
<evidence type="ECO:0000256" key="1">
    <source>
        <dbReference type="ARBA" id="ARBA00007589"/>
    </source>
</evidence>
<dbReference type="InterPro" id="IPR001453">
    <property type="entry name" value="MoaB/Mog_dom"/>
</dbReference>
<dbReference type="InterPro" id="IPR038987">
    <property type="entry name" value="MoeA-like"/>
</dbReference>
<dbReference type="GO" id="GO:0030425">
    <property type="term" value="C:dendrite"/>
    <property type="evidence" value="ECO:0007669"/>
    <property type="project" value="TreeGrafter"/>
</dbReference>
<dbReference type="PANTHER" id="PTHR10192:SF5">
    <property type="entry name" value="GEPHYRIN"/>
    <property type="match status" value="1"/>
</dbReference>
<dbReference type="GO" id="GO:0006777">
    <property type="term" value="P:Mo-molybdopterin cofactor biosynthetic process"/>
    <property type="evidence" value="ECO:0007669"/>
    <property type="project" value="UniProtKB-UniRule"/>
</dbReference>
<dbReference type="FunFam" id="3.40.980.10:FF:000001">
    <property type="entry name" value="Molybdopterin molybdenumtransferase"/>
    <property type="match status" value="1"/>
</dbReference>
<keyword evidence="4" id="KW-0479">Metal-binding</keyword>
<dbReference type="Pfam" id="PF00994">
    <property type="entry name" value="MoCF_biosynth"/>
    <property type="match status" value="2"/>
</dbReference>
<dbReference type="PANTHER" id="PTHR10192">
    <property type="entry name" value="MOLYBDOPTERIN BIOSYNTHESIS PROTEIN"/>
    <property type="match status" value="1"/>
</dbReference>
<dbReference type="SUPFAM" id="SSF53218">
    <property type="entry name" value="Molybdenum cofactor biosynthesis proteins"/>
    <property type="match status" value="2"/>
</dbReference>
<dbReference type="GO" id="GO:0046872">
    <property type="term" value="F:metal ion binding"/>
    <property type="evidence" value="ECO:0007669"/>
    <property type="project" value="UniProtKB-UniRule"/>
</dbReference>
<dbReference type="GO" id="GO:0005524">
    <property type="term" value="F:ATP binding"/>
    <property type="evidence" value="ECO:0007669"/>
    <property type="project" value="UniProtKB-UniRule"/>
</dbReference>
<comment type="similarity">
    <text evidence="2">In the C-terminal section; belongs to the MoeA family.</text>
</comment>
<dbReference type="GO" id="GO:0005829">
    <property type="term" value="C:cytosol"/>
    <property type="evidence" value="ECO:0007669"/>
    <property type="project" value="TreeGrafter"/>
</dbReference>
<dbReference type="GO" id="GO:0098970">
    <property type="term" value="P:postsynaptic neurotransmitter receptor diffusion trapping"/>
    <property type="evidence" value="ECO:0007669"/>
    <property type="project" value="TreeGrafter"/>
</dbReference>
<proteinExistence type="inferred from homology"/>
<dbReference type="GO" id="GO:0061599">
    <property type="term" value="F:molybdopterin molybdotransferase activity"/>
    <property type="evidence" value="ECO:0007669"/>
    <property type="project" value="UniProtKB-UniRule"/>
</dbReference>
<dbReference type="Pfam" id="PF03453">
    <property type="entry name" value="MoeA_N"/>
    <property type="match status" value="1"/>
</dbReference>
<evidence type="ECO:0000313" key="7">
    <source>
        <dbReference type="WBParaSite" id="TREG1_121000.1"/>
    </source>
</evidence>
<dbReference type="GO" id="GO:0072579">
    <property type="term" value="P:glycine receptor clustering"/>
    <property type="evidence" value="ECO:0007669"/>
    <property type="project" value="TreeGrafter"/>
</dbReference>
<dbReference type="Gene3D" id="3.90.105.10">
    <property type="entry name" value="Molybdopterin biosynthesis moea protein, domain 2"/>
    <property type="match status" value="1"/>
</dbReference>
<organism evidence="6 7">
    <name type="scientific">Trichobilharzia regenti</name>
    <name type="common">Nasal bird schistosome</name>
    <dbReference type="NCBI Taxonomy" id="157069"/>
    <lineage>
        <taxon>Eukaryota</taxon>
        <taxon>Metazoa</taxon>
        <taxon>Spiralia</taxon>
        <taxon>Lophotrochozoa</taxon>
        <taxon>Platyhelminthes</taxon>
        <taxon>Trematoda</taxon>
        <taxon>Digenea</taxon>
        <taxon>Strigeidida</taxon>
        <taxon>Schistosomatoidea</taxon>
        <taxon>Schistosomatidae</taxon>
        <taxon>Trichobilharzia</taxon>
    </lineage>
</organism>
<evidence type="ECO:0000256" key="4">
    <source>
        <dbReference type="RuleBase" id="RU365090"/>
    </source>
</evidence>
<name>A0AA85IZZ8_TRIRE</name>
<reference evidence="7" key="2">
    <citation type="submission" date="2023-11" db="UniProtKB">
        <authorList>
            <consortium name="WormBaseParasite"/>
        </authorList>
    </citation>
    <scope>IDENTIFICATION</scope>
</reference>
<keyword evidence="4" id="KW-0808">Transferase</keyword>
<comment type="function">
    <text evidence="4">Catalyzes two steps in the biosynthesis of the molybdenum cofactor. In the first step, molybdopterin is adenylated. Subsequently, molybdate is inserted into adenylated molybdopterin and AMP is released.</text>
</comment>
<dbReference type="Gene3D" id="2.170.190.11">
    <property type="entry name" value="Molybdopterin biosynthesis moea protein, domain 3"/>
    <property type="match status" value="1"/>
</dbReference>
<dbReference type="SMART" id="SM00852">
    <property type="entry name" value="MoCF_biosynth"/>
    <property type="match status" value="2"/>
</dbReference>